<keyword evidence="8" id="KW-1185">Reference proteome</keyword>
<keyword evidence="2 5" id="KW-0812">Transmembrane</keyword>
<evidence type="ECO:0000313" key="7">
    <source>
        <dbReference type="EMBL" id="KDN95915.1"/>
    </source>
</evidence>
<dbReference type="PANTHER" id="PTHR30221:SF8">
    <property type="entry name" value="SMALL-CONDUCTANCE MECHANOSENSITIVE CHANNEL"/>
    <property type="match status" value="1"/>
</dbReference>
<dbReference type="InterPro" id="IPR006685">
    <property type="entry name" value="MscS_channel_2nd"/>
</dbReference>
<dbReference type="Pfam" id="PF00924">
    <property type="entry name" value="MS_channel_2nd"/>
    <property type="match status" value="1"/>
</dbReference>
<keyword evidence="5" id="KW-0407">Ion channel</keyword>
<evidence type="ECO:0000313" key="8">
    <source>
        <dbReference type="Proteomes" id="UP000027341"/>
    </source>
</evidence>
<organism evidence="7 8">
    <name type="scientific">Hydrogenovibrio marinus</name>
    <dbReference type="NCBI Taxonomy" id="28885"/>
    <lineage>
        <taxon>Bacteria</taxon>
        <taxon>Pseudomonadati</taxon>
        <taxon>Pseudomonadota</taxon>
        <taxon>Gammaproteobacteria</taxon>
        <taxon>Thiotrichales</taxon>
        <taxon>Piscirickettsiaceae</taxon>
        <taxon>Hydrogenovibrio</taxon>
    </lineage>
</organism>
<dbReference type="EMBL" id="JMIU01000001">
    <property type="protein sequence ID" value="KDN95915.1"/>
    <property type="molecule type" value="Genomic_DNA"/>
</dbReference>
<dbReference type="PANTHER" id="PTHR30221">
    <property type="entry name" value="SMALL-CONDUCTANCE MECHANOSENSITIVE CHANNEL"/>
    <property type="match status" value="1"/>
</dbReference>
<comment type="subunit">
    <text evidence="5">Homoheptamer.</text>
</comment>
<keyword evidence="5" id="KW-0406">Ion transport</keyword>
<dbReference type="Gene3D" id="2.30.30.60">
    <property type="match status" value="1"/>
</dbReference>
<keyword evidence="5" id="KW-1003">Cell membrane</keyword>
<keyword evidence="5" id="KW-0813">Transport</keyword>
<feature type="domain" description="Mechanosensitive ion channel MscS" evidence="6">
    <location>
        <begin position="97"/>
        <end position="162"/>
    </location>
</feature>
<dbReference type="InterPro" id="IPR023408">
    <property type="entry name" value="MscS_beta-dom_sf"/>
</dbReference>
<dbReference type="GO" id="GO:0008381">
    <property type="term" value="F:mechanosensitive monoatomic ion channel activity"/>
    <property type="evidence" value="ECO:0007669"/>
    <property type="project" value="InterPro"/>
</dbReference>
<dbReference type="AlphaFoldDB" id="A0A067A0M3"/>
<evidence type="ECO:0000256" key="3">
    <source>
        <dbReference type="ARBA" id="ARBA00022989"/>
    </source>
</evidence>
<accession>A0A067A0M3</accession>
<comment type="subcellular location">
    <subcellularLocation>
        <location evidence="5">Cell inner membrane</location>
        <topology evidence="5">Multi-pass membrane protein</topology>
    </subcellularLocation>
    <subcellularLocation>
        <location evidence="1">Membrane</location>
    </subcellularLocation>
</comment>
<evidence type="ECO:0000259" key="6">
    <source>
        <dbReference type="Pfam" id="PF00924"/>
    </source>
</evidence>
<comment type="caution">
    <text evidence="7">The sequence shown here is derived from an EMBL/GenBank/DDBJ whole genome shotgun (WGS) entry which is preliminary data.</text>
</comment>
<feature type="transmembrane region" description="Helical" evidence="5">
    <location>
        <begin position="77"/>
        <end position="110"/>
    </location>
</feature>
<dbReference type="GO" id="GO:0005886">
    <property type="term" value="C:plasma membrane"/>
    <property type="evidence" value="ECO:0007669"/>
    <property type="project" value="UniProtKB-SubCell"/>
</dbReference>
<dbReference type="Proteomes" id="UP000027341">
    <property type="component" value="Unassembled WGS sequence"/>
</dbReference>
<reference evidence="7 8" key="1">
    <citation type="submission" date="2014-04" db="EMBL/GenBank/DDBJ databases">
        <title>Draft genome sequence of Hydrogenovibrio marinus MH-110, a model organism for aerobic H2 metabolism.</title>
        <authorList>
            <person name="Cha H.J."/>
            <person name="Jo B.H."/>
            <person name="Hwang B.H."/>
        </authorList>
    </citation>
    <scope>NUCLEOTIDE SEQUENCE [LARGE SCALE GENOMIC DNA]</scope>
    <source>
        <strain evidence="7 8">MH-110</strain>
    </source>
</reference>
<dbReference type="InterPro" id="IPR010920">
    <property type="entry name" value="LSM_dom_sf"/>
</dbReference>
<name>A0A067A0M3_HYDMR</name>
<sequence>MTLSDLPYTKMLLSAIVLVGLAVTNWTIGKILFTLGKSKKVPNLRVAHVRKYFRIIAAIVAVLLLLTIWGVDYRGLWVFASSILAVLGVALVAQWSILSNITAGVILFFALPVRIGDEVEIIDGANSLKGRIIEINIFQVLLKDSDGNLLTYPNSLILQRPIRKIASEPAKEQGILKTSMAKIQNRLHQRKER</sequence>
<dbReference type="STRING" id="28885.EI16_06400"/>
<gene>
    <name evidence="7" type="ORF">EI16_06400</name>
</gene>
<keyword evidence="3 5" id="KW-1133">Transmembrane helix</keyword>
<keyword evidence="5" id="KW-0997">Cell inner membrane</keyword>
<keyword evidence="4 5" id="KW-0472">Membrane</keyword>
<evidence type="ECO:0000256" key="5">
    <source>
        <dbReference type="RuleBase" id="RU369025"/>
    </source>
</evidence>
<proteinExistence type="inferred from homology"/>
<feature type="transmembrane region" description="Helical" evidence="5">
    <location>
        <begin position="52"/>
        <end position="71"/>
    </location>
</feature>
<dbReference type="InterPro" id="IPR045275">
    <property type="entry name" value="MscS_archaea/bacteria_type"/>
</dbReference>
<comment type="function">
    <text evidence="5">Mechanosensitive channel that participates in the regulation of osmotic pressure changes within the cell, opening in response to stretch forces in the membrane lipid bilayer, without the need for other proteins. Contributes to normal resistance to hypoosmotic shock. Forms an ion channel of 1.0 nanosiemens conductance with a slight preference for anions.</text>
</comment>
<comment type="similarity">
    <text evidence="5">Belongs to the MscS (TC 1.A.23) family.</text>
</comment>
<evidence type="ECO:0000256" key="1">
    <source>
        <dbReference type="ARBA" id="ARBA00004370"/>
    </source>
</evidence>
<dbReference type="Gene3D" id="1.10.287.1260">
    <property type="match status" value="1"/>
</dbReference>
<comment type="caution">
    <text evidence="5">Lacks conserved residue(s) required for the propagation of feature annotation.</text>
</comment>
<evidence type="ECO:0000256" key="2">
    <source>
        <dbReference type="ARBA" id="ARBA00022692"/>
    </source>
</evidence>
<feature type="transmembrane region" description="Helical" evidence="5">
    <location>
        <begin position="12"/>
        <end position="32"/>
    </location>
</feature>
<evidence type="ECO:0000256" key="4">
    <source>
        <dbReference type="ARBA" id="ARBA00023136"/>
    </source>
</evidence>
<protein>
    <recommendedName>
        <fullName evidence="5">Small-conductance mechanosensitive channel</fullName>
    </recommendedName>
</protein>
<dbReference type="SUPFAM" id="SSF50182">
    <property type="entry name" value="Sm-like ribonucleoproteins"/>
    <property type="match status" value="1"/>
</dbReference>